<evidence type="ECO:0000256" key="3">
    <source>
        <dbReference type="ARBA" id="ARBA00022692"/>
    </source>
</evidence>
<evidence type="ECO:0000256" key="5">
    <source>
        <dbReference type="ARBA" id="ARBA00023136"/>
    </source>
</evidence>
<dbReference type="InterPro" id="IPR002898">
    <property type="entry name" value="MotA_ExbB_proton_chnl"/>
</dbReference>
<gene>
    <name evidence="10" type="ORF">BA896_015155</name>
</gene>
<dbReference type="AlphaFoldDB" id="A0A1E8PW13"/>
<keyword evidence="7" id="KW-0175">Coiled coil</keyword>
<accession>A0A1E8PW13</accession>
<feature type="transmembrane region" description="Helical" evidence="8">
    <location>
        <begin position="170"/>
        <end position="190"/>
    </location>
</feature>
<keyword evidence="2" id="KW-1003">Cell membrane</keyword>
<dbReference type="GO" id="GO:0015031">
    <property type="term" value="P:protein transport"/>
    <property type="evidence" value="ECO:0007669"/>
    <property type="project" value="UniProtKB-KW"/>
</dbReference>
<comment type="similarity">
    <text evidence="6">Belongs to the exbB/tolQ family.</text>
</comment>
<evidence type="ECO:0000256" key="4">
    <source>
        <dbReference type="ARBA" id="ARBA00022989"/>
    </source>
</evidence>
<keyword evidence="3 8" id="KW-0812">Transmembrane</keyword>
<keyword evidence="6" id="KW-0653">Protein transport</keyword>
<dbReference type="GO" id="GO:0005886">
    <property type="term" value="C:plasma membrane"/>
    <property type="evidence" value="ECO:0007669"/>
    <property type="project" value="UniProtKB-SubCell"/>
</dbReference>
<dbReference type="NCBIfam" id="NF033916">
    <property type="entry name" value="antiphage_ZorA_3"/>
    <property type="match status" value="1"/>
</dbReference>
<evidence type="ECO:0000256" key="7">
    <source>
        <dbReference type="SAM" id="Coils"/>
    </source>
</evidence>
<evidence type="ECO:0000259" key="9">
    <source>
        <dbReference type="Pfam" id="PF01618"/>
    </source>
</evidence>
<feature type="domain" description="MotA/TolQ/ExbB proton channel" evidence="9">
    <location>
        <begin position="120"/>
        <end position="202"/>
    </location>
</feature>
<reference evidence="10 11" key="1">
    <citation type="submission" date="2016-10" db="EMBL/GenBank/DDBJ databases">
        <title>Updated version of Genome Assembly of Janthinobacterium lividum ERGS5:01.</title>
        <authorList>
            <person name="Kumar R."/>
            <person name="Acharya V."/>
            <person name="Singh D."/>
        </authorList>
    </citation>
    <scope>NUCLEOTIDE SEQUENCE [LARGE SCALE GENOMIC DNA]</scope>
    <source>
        <strain evidence="10 11">ERGS5:01</strain>
    </source>
</reference>
<keyword evidence="4 8" id="KW-1133">Transmembrane helix</keyword>
<feature type="coiled-coil region" evidence="7">
    <location>
        <begin position="233"/>
        <end position="279"/>
    </location>
</feature>
<dbReference type="EMBL" id="MAQB02000001">
    <property type="protein sequence ID" value="OFJ50276.1"/>
    <property type="molecule type" value="Genomic_DNA"/>
</dbReference>
<dbReference type="Pfam" id="PF01618">
    <property type="entry name" value="MotA_ExbB"/>
    <property type="match status" value="1"/>
</dbReference>
<evidence type="ECO:0000256" key="1">
    <source>
        <dbReference type="ARBA" id="ARBA00004651"/>
    </source>
</evidence>
<comment type="subcellular location">
    <subcellularLocation>
        <location evidence="1">Cell membrane</location>
        <topology evidence="1">Multi-pass membrane protein</topology>
    </subcellularLocation>
    <subcellularLocation>
        <location evidence="6">Membrane</location>
        <topology evidence="6">Multi-pass membrane protein</topology>
    </subcellularLocation>
</comment>
<sequence>MSIQDTVASTPISVFATGTLIAGLMIVFITVFLVPGWLHLVRLQKIKRQIADFEKIDAVEQFSKVFSVDKRMAHLWTEFRESLHDQEDERDGQMMVVASRSTVPAEVYFSTQAVVDSRLRTEFFKHLPGLFTGIGIIGTFIGLISGLKAFKVSENAAVVREGLESLMHSVGEAFLISAAAIIAAMVVTFFEKLLLAALYERTEEIVRSIDSYFESGAGDEYLSRIVKASEESASQAKILKDALVKEMSQLLRELTASQITAAKEQQEALANRLASTAQEQAELARQDNQALGTTIADSIKQSLEGPMKEIAETVKAASGDQSSNASRMLQDVMASFSQRLNDLFGSQISGLSDLNQQTARSMQDAVTTLQTLVSNIEDSSRRSTDAMAERMAEAIEKMEARQESINATSTDFIDQLRQLVSISQTETSNKLQSTLETMGSQVETMLGKLNDSQKQVFDSNQVREQTMSDRSSQVVSAMSESVESVVVELNAAIGEIVRSVSSLTQVTSMSVEKMYAGAEKLGSASLDFALAGDRVSGVMGQAATVSAKFSETSGALTSGASAIQELLRDYSSQRAAVVTLVTELRTTVEAARREASLTTDILARIEGSAQKLGIAQTQAEEYLAGVSEVLGDAHTSFATEVKRTLDKANNEFHTKLSSAVGLLSSAVAELEVTLASMGTLAPVRKSA</sequence>
<feature type="transmembrane region" description="Helical" evidence="8">
    <location>
        <begin position="12"/>
        <end position="38"/>
    </location>
</feature>
<comment type="caution">
    <text evidence="10">The sequence shown here is derived from an EMBL/GenBank/DDBJ whole genome shotgun (WGS) entry which is preliminary data.</text>
</comment>
<name>A0A1E8PW13_9BURK</name>
<keyword evidence="6" id="KW-0813">Transport</keyword>
<feature type="transmembrane region" description="Helical" evidence="8">
    <location>
        <begin position="127"/>
        <end position="150"/>
    </location>
</feature>
<protein>
    <submittedName>
        <fullName evidence="10">Tellurium resistance protein TerC</fullName>
    </submittedName>
</protein>
<evidence type="ECO:0000256" key="6">
    <source>
        <dbReference type="RuleBase" id="RU004057"/>
    </source>
</evidence>
<organism evidence="10 11">
    <name type="scientific">Janthinobacterium lividum</name>
    <dbReference type="NCBI Taxonomy" id="29581"/>
    <lineage>
        <taxon>Bacteria</taxon>
        <taxon>Pseudomonadati</taxon>
        <taxon>Pseudomonadota</taxon>
        <taxon>Betaproteobacteria</taxon>
        <taxon>Burkholderiales</taxon>
        <taxon>Oxalobacteraceae</taxon>
        <taxon>Janthinobacterium</taxon>
    </lineage>
</organism>
<evidence type="ECO:0000313" key="10">
    <source>
        <dbReference type="EMBL" id="OFJ50276.1"/>
    </source>
</evidence>
<proteinExistence type="inferred from homology"/>
<dbReference type="Proteomes" id="UP000092634">
    <property type="component" value="Unassembled WGS sequence"/>
</dbReference>
<evidence type="ECO:0000256" key="2">
    <source>
        <dbReference type="ARBA" id="ARBA00022475"/>
    </source>
</evidence>
<evidence type="ECO:0000256" key="8">
    <source>
        <dbReference type="SAM" id="Phobius"/>
    </source>
</evidence>
<keyword evidence="5 8" id="KW-0472">Membrane</keyword>
<evidence type="ECO:0000313" key="11">
    <source>
        <dbReference type="Proteomes" id="UP000092634"/>
    </source>
</evidence>